<evidence type="ECO:0000256" key="2">
    <source>
        <dbReference type="SAM" id="SignalP"/>
    </source>
</evidence>
<organism evidence="4 5">
    <name type="scientific">Thiohalophilus thiocyanatoxydans</name>
    <dbReference type="NCBI Taxonomy" id="381308"/>
    <lineage>
        <taxon>Bacteria</taxon>
        <taxon>Pseudomonadati</taxon>
        <taxon>Pseudomonadota</taxon>
        <taxon>Gammaproteobacteria</taxon>
        <taxon>Thiohalomonadales</taxon>
        <taxon>Thiohalophilaceae</taxon>
        <taxon>Thiohalophilus</taxon>
    </lineage>
</organism>
<gene>
    <name evidence="4" type="ORF">EDC23_1509</name>
</gene>
<dbReference type="Proteomes" id="UP000294914">
    <property type="component" value="Unassembled WGS sequence"/>
</dbReference>
<dbReference type="RefSeq" id="WP_134082859.1">
    <property type="nucleotide sequence ID" value="NZ_SOQX01000003.1"/>
</dbReference>
<reference evidence="4 5" key="1">
    <citation type="submission" date="2019-03" db="EMBL/GenBank/DDBJ databases">
        <title>Genomic Encyclopedia of Type Strains, Phase IV (KMG-IV): sequencing the most valuable type-strain genomes for metagenomic binning, comparative biology and taxonomic classification.</title>
        <authorList>
            <person name="Goeker M."/>
        </authorList>
    </citation>
    <scope>NUCLEOTIDE SEQUENCE [LARGE SCALE GENOMIC DNA]</scope>
    <source>
        <strain evidence="4 5">DSM 16326</strain>
    </source>
</reference>
<dbReference type="AlphaFoldDB" id="A0A4R8IQT2"/>
<name>A0A4R8IQT2_9GAMM</name>
<feature type="signal peptide" evidence="2">
    <location>
        <begin position="1"/>
        <end position="25"/>
    </location>
</feature>
<dbReference type="EMBL" id="SOQX01000003">
    <property type="protein sequence ID" value="TDY01620.1"/>
    <property type="molecule type" value="Genomic_DNA"/>
</dbReference>
<proteinExistence type="predicted"/>
<feature type="compositionally biased region" description="Low complexity" evidence="1">
    <location>
        <begin position="59"/>
        <end position="76"/>
    </location>
</feature>
<sequence>MAMKIVSQILGLFLILALASPFALAATYKYQDESGNTVYSQKPPENPDTPYEILEGITSGAKAGSSSPSSSNGASAPPTPDPQQDEEQNDIAAQEEQQAEKIREKNCEAAKKNLEIYTVYRRVRNDEGVVERVDENERQQKIEEAKQAIQDFCD</sequence>
<dbReference type="OrthoDB" id="7068596at2"/>
<accession>A0A4R8IQT2</accession>
<comment type="caution">
    <text evidence="4">The sequence shown here is derived from an EMBL/GenBank/DDBJ whole genome shotgun (WGS) entry which is preliminary data.</text>
</comment>
<feature type="region of interest" description="Disordered" evidence="1">
    <location>
        <begin position="34"/>
        <end position="104"/>
    </location>
</feature>
<keyword evidence="2" id="KW-0732">Signal</keyword>
<evidence type="ECO:0000256" key="1">
    <source>
        <dbReference type="SAM" id="MobiDB-lite"/>
    </source>
</evidence>
<evidence type="ECO:0000313" key="5">
    <source>
        <dbReference type="Proteomes" id="UP000294914"/>
    </source>
</evidence>
<evidence type="ECO:0000313" key="4">
    <source>
        <dbReference type="EMBL" id="TDY01620.1"/>
    </source>
</evidence>
<keyword evidence="5" id="KW-1185">Reference proteome</keyword>
<dbReference type="Pfam" id="PF13511">
    <property type="entry name" value="DUF4124"/>
    <property type="match status" value="1"/>
</dbReference>
<protein>
    <submittedName>
        <fullName evidence="4">Uncharacterized protein DUF4124</fullName>
    </submittedName>
</protein>
<evidence type="ECO:0000259" key="3">
    <source>
        <dbReference type="Pfam" id="PF13511"/>
    </source>
</evidence>
<feature type="domain" description="DUF4124" evidence="3">
    <location>
        <begin position="15"/>
        <end position="59"/>
    </location>
</feature>
<dbReference type="InterPro" id="IPR025392">
    <property type="entry name" value="DUF4124"/>
</dbReference>
<feature type="chain" id="PRO_5020432515" evidence="2">
    <location>
        <begin position="26"/>
        <end position="154"/>
    </location>
</feature>